<feature type="transmembrane region" description="Helical" evidence="13">
    <location>
        <begin position="165"/>
        <end position="186"/>
    </location>
</feature>
<feature type="transmembrane region" description="Helical" evidence="13">
    <location>
        <begin position="132"/>
        <end position="153"/>
    </location>
</feature>
<feature type="transmembrane region" description="Helical" evidence="13">
    <location>
        <begin position="100"/>
        <end position="120"/>
    </location>
</feature>
<keyword evidence="4" id="KW-0808">Transferase</keyword>
<feature type="modified residue" description="4-aspartylphosphate" evidence="11">
    <location>
        <position position="847"/>
    </location>
</feature>
<dbReference type="PANTHER" id="PTHR45339">
    <property type="entry name" value="HYBRID SIGNAL TRANSDUCTION HISTIDINE KINASE J"/>
    <property type="match status" value="1"/>
</dbReference>
<evidence type="ECO:0000256" key="1">
    <source>
        <dbReference type="ARBA" id="ARBA00000085"/>
    </source>
</evidence>
<organism evidence="17 18">
    <name type="scientific">Pseudoalteromonas carrageenovora IAM 12662</name>
    <dbReference type="NCBI Taxonomy" id="1314868"/>
    <lineage>
        <taxon>Bacteria</taxon>
        <taxon>Pseudomonadati</taxon>
        <taxon>Pseudomonadota</taxon>
        <taxon>Gammaproteobacteria</taxon>
        <taxon>Alteromonadales</taxon>
        <taxon>Pseudoalteromonadaceae</taxon>
        <taxon>Pseudoalteromonas</taxon>
    </lineage>
</organism>
<name>A0A2K4XAT5_PSEVC</name>
<evidence type="ECO:0000256" key="13">
    <source>
        <dbReference type="SAM" id="Phobius"/>
    </source>
</evidence>
<dbReference type="Gene3D" id="3.30.565.10">
    <property type="entry name" value="Histidine kinase-like ATPase, C-terminal domain"/>
    <property type="match status" value="1"/>
</dbReference>
<dbReference type="CDD" id="cd00082">
    <property type="entry name" value="HisKA"/>
    <property type="match status" value="1"/>
</dbReference>
<dbReference type="SMART" id="SM00448">
    <property type="entry name" value="REC"/>
    <property type="match status" value="1"/>
</dbReference>
<dbReference type="InterPro" id="IPR003594">
    <property type="entry name" value="HATPase_dom"/>
</dbReference>
<dbReference type="Gene3D" id="1.10.287.130">
    <property type="match status" value="1"/>
</dbReference>
<dbReference type="GO" id="GO:0005524">
    <property type="term" value="F:ATP binding"/>
    <property type="evidence" value="ECO:0007669"/>
    <property type="project" value="UniProtKB-KW"/>
</dbReference>
<dbReference type="CDD" id="cd12914">
    <property type="entry name" value="PDC1_DGC_like"/>
    <property type="match status" value="1"/>
</dbReference>
<dbReference type="InterPro" id="IPR004358">
    <property type="entry name" value="Sig_transdc_His_kin-like_C"/>
</dbReference>
<dbReference type="Pfam" id="PF02518">
    <property type="entry name" value="HATPase_c"/>
    <property type="match status" value="1"/>
</dbReference>
<dbReference type="SMART" id="SM00387">
    <property type="entry name" value="HATPase_c"/>
    <property type="match status" value="1"/>
</dbReference>
<evidence type="ECO:0000256" key="3">
    <source>
        <dbReference type="ARBA" id="ARBA00022553"/>
    </source>
</evidence>
<evidence type="ECO:0000256" key="5">
    <source>
        <dbReference type="ARBA" id="ARBA00022741"/>
    </source>
</evidence>
<keyword evidence="13" id="KW-1133">Transmembrane helix</keyword>
<dbReference type="FunFam" id="3.30.565.10:FF:000010">
    <property type="entry name" value="Sensor histidine kinase RcsC"/>
    <property type="match status" value="1"/>
</dbReference>
<dbReference type="Gene3D" id="3.30.450.20">
    <property type="entry name" value="PAS domain"/>
    <property type="match status" value="1"/>
</dbReference>
<evidence type="ECO:0000256" key="4">
    <source>
        <dbReference type="ARBA" id="ARBA00022679"/>
    </source>
</evidence>
<dbReference type="Gene3D" id="3.40.50.2300">
    <property type="match status" value="1"/>
</dbReference>
<keyword evidence="6 17" id="KW-0418">Kinase</keyword>
<protein>
    <recommendedName>
        <fullName evidence="10">Sensory/regulatory protein RpfC</fullName>
        <ecNumber evidence="2">2.7.13.3</ecNumber>
    </recommendedName>
</protein>
<dbReference type="SUPFAM" id="SSF52172">
    <property type="entry name" value="CheY-like"/>
    <property type="match status" value="1"/>
</dbReference>
<feature type="domain" description="Histidine kinase" evidence="14">
    <location>
        <begin position="559"/>
        <end position="776"/>
    </location>
</feature>
<dbReference type="Proteomes" id="UP000615003">
    <property type="component" value="Unassembled WGS sequence"/>
</dbReference>
<dbReference type="InterPro" id="IPR005467">
    <property type="entry name" value="His_kinase_dom"/>
</dbReference>
<evidence type="ECO:0000256" key="10">
    <source>
        <dbReference type="ARBA" id="ARBA00068150"/>
    </source>
</evidence>
<feature type="domain" description="Response regulatory" evidence="15">
    <location>
        <begin position="798"/>
        <end position="916"/>
    </location>
</feature>
<dbReference type="PANTHER" id="PTHR45339:SF1">
    <property type="entry name" value="HYBRID SIGNAL TRANSDUCTION HISTIDINE KINASE J"/>
    <property type="match status" value="1"/>
</dbReference>
<reference evidence="17 18" key="2">
    <citation type="submission" date="2017-11" db="EMBL/GenBank/DDBJ databases">
        <authorList>
            <person name="Han C.G."/>
        </authorList>
    </citation>
    <scope>NUCLEOTIDE SEQUENCE [LARGE SCALE GENOMIC DNA]</scope>
    <source>
        <strain evidence="18">ATCC 43555</strain>
        <strain evidence="17">ATCC43555</strain>
    </source>
</reference>
<dbReference type="InterPro" id="IPR001789">
    <property type="entry name" value="Sig_transdc_resp-reg_receiver"/>
</dbReference>
<dbReference type="InterPro" id="IPR036097">
    <property type="entry name" value="HisK_dim/P_sf"/>
</dbReference>
<dbReference type="RefSeq" id="WP_104642993.1">
    <property type="nucleotide sequence ID" value="NZ_AQGW01000023.1"/>
</dbReference>
<dbReference type="InterPro" id="IPR011006">
    <property type="entry name" value="CheY-like_superfamily"/>
</dbReference>
<evidence type="ECO:0000313" key="18">
    <source>
        <dbReference type="Proteomes" id="UP000238288"/>
    </source>
</evidence>
<keyword evidence="13" id="KW-0812">Transmembrane</keyword>
<accession>A0A2K4XAT5</accession>
<dbReference type="PROSITE" id="PS50110">
    <property type="entry name" value="RESPONSE_REGULATORY"/>
    <property type="match status" value="1"/>
</dbReference>
<dbReference type="FunFam" id="1.10.287.130:FF:000002">
    <property type="entry name" value="Two-component osmosensing histidine kinase"/>
    <property type="match status" value="1"/>
</dbReference>
<dbReference type="Pfam" id="PF00512">
    <property type="entry name" value="HisKA"/>
    <property type="match status" value="1"/>
</dbReference>
<evidence type="ECO:0000256" key="8">
    <source>
        <dbReference type="ARBA" id="ARBA00023012"/>
    </source>
</evidence>
<dbReference type="PRINTS" id="PR00344">
    <property type="entry name" value="BCTRLSENSOR"/>
</dbReference>
<dbReference type="Pfam" id="PF00072">
    <property type="entry name" value="Response_reg"/>
    <property type="match status" value="1"/>
</dbReference>
<dbReference type="OrthoDB" id="9810730at2"/>
<feature type="transmembrane region" description="Helical" evidence="13">
    <location>
        <begin position="429"/>
        <end position="448"/>
    </location>
</feature>
<dbReference type="EC" id="2.7.13.3" evidence="2"/>
<evidence type="ECO:0000256" key="12">
    <source>
        <dbReference type="SAM" id="Coils"/>
    </source>
</evidence>
<keyword evidence="8" id="KW-0902">Two-component regulatory system</keyword>
<evidence type="ECO:0000256" key="9">
    <source>
        <dbReference type="ARBA" id="ARBA00064003"/>
    </source>
</evidence>
<dbReference type="AlphaFoldDB" id="A0A2K4XAT5"/>
<dbReference type="InterPro" id="IPR036890">
    <property type="entry name" value="HATPase_C_sf"/>
</dbReference>
<dbReference type="InterPro" id="IPR003661">
    <property type="entry name" value="HisK_dim/P_dom"/>
</dbReference>
<dbReference type="PROSITE" id="PS50109">
    <property type="entry name" value="HIS_KIN"/>
    <property type="match status" value="1"/>
</dbReference>
<comment type="subunit">
    <text evidence="9">At low DSF concentrations, interacts with RpfF.</text>
</comment>
<feature type="coiled-coil region" evidence="12">
    <location>
        <begin position="507"/>
        <end position="545"/>
    </location>
</feature>
<keyword evidence="5" id="KW-0547">Nucleotide-binding</keyword>
<feature type="transmembrane region" description="Helical" evidence="13">
    <location>
        <begin position="38"/>
        <end position="63"/>
    </location>
</feature>
<evidence type="ECO:0000256" key="2">
    <source>
        <dbReference type="ARBA" id="ARBA00012438"/>
    </source>
</evidence>
<evidence type="ECO:0000259" key="14">
    <source>
        <dbReference type="PROSITE" id="PS50109"/>
    </source>
</evidence>
<evidence type="ECO:0000313" key="19">
    <source>
        <dbReference type="Proteomes" id="UP000615003"/>
    </source>
</evidence>
<feature type="transmembrane region" description="Helical" evidence="13">
    <location>
        <begin position="70"/>
        <end position="88"/>
    </location>
</feature>
<keyword evidence="12" id="KW-0175">Coiled coil</keyword>
<dbReference type="EMBL" id="AQGW01000023">
    <property type="protein sequence ID" value="MBE0383918.1"/>
    <property type="molecule type" value="Genomic_DNA"/>
</dbReference>
<keyword evidence="19" id="KW-1185">Reference proteome</keyword>
<keyword evidence="7" id="KW-0067">ATP-binding</keyword>
<dbReference type="GO" id="GO:0000155">
    <property type="term" value="F:phosphorelay sensor kinase activity"/>
    <property type="evidence" value="ECO:0007669"/>
    <property type="project" value="InterPro"/>
</dbReference>
<dbReference type="SMART" id="SM00388">
    <property type="entry name" value="HisKA"/>
    <property type="match status" value="1"/>
</dbReference>
<proteinExistence type="predicted"/>
<dbReference type="SUPFAM" id="SSF47384">
    <property type="entry name" value="Homodimeric domain of signal transducing histidine kinase"/>
    <property type="match status" value="1"/>
</dbReference>
<keyword evidence="3 11" id="KW-0597">Phosphoprotein</keyword>
<evidence type="ECO:0000313" key="16">
    <source>
        <dbReference type="EMBL" id="MBE0383918.1"/>
    </source>
</evidence>
<evidence type="ECO:0000256" key="11">
    <source>
        <dbReference type="PROSITE-ProRule" id="PRU00169"/>
    </source>
</evidence>
<dbReference type="CDD" id="cd16922">
    <property type="entry name" value="HATPase_EvgS-ArcB-TorS-like"/>
    <property type="match status" value="1"/>
</dbReference>
<dbReference type="SUPFAM" id="SSF55874">
    <property type="entry name" value="ATPase domain of HSP90 chaperone/DNA topoisomerase II/histidine kinase"/>
    <property type="match status" value="1"/>
</dbReference>
<gene>
    <name evidence="17" type="ORF">PCAR9_A30610</name>
    <name evidence="16" type="ORF">PCARR_a2247</name>
</gene>
<keyword evidence="13" id="KW-0472">Membrane</keyword>
<evidence type="ECO:0000256" key="7">
    <source>
        <dbReference type="ARBA" id="ARBA00022840"/>
    </source>
</evidence>
<comment type="catalytic activity">
    <reaction evidence="1">
        <text>ATP + protein L-histidine = ADP + protein N-phospho-L-histidine.</text>
        <dbReference type="EC" id="2.7.13.3"/>
    </reaction>
</comment>
<evidence type="ECO:0000256" key="6">
    <source>
        <dbReference type="ARBA" id="ARBA00022777"/>
    </source>
</evidence>
<evidence type="ECO:0000259" key="15">
    <source>
        <dbReference type="PROSITE" id="PS50110"/>
    </source>
</evidence>
<sequence length="919" mass="102628">MPQRSKWTLAVLLGLLGGLVNLSPLYFFDSSEFLFGQVFVLCSLVFIGLRYACLSLAIVSGFLLYRWGHCWPSIVYLLELFWLYTFCLRRSKPILPLGTVFWLLVGLPIIWGIGQFLIGLPWLTLVVAISKYLINALISLALVDLFSVFVPHASRAYQGRPLARILSYVVSVIIILVILLTSVILVNDHHSRLEYEVDAQLEEKAKYISTQLSDYLTFHKNAIVMSSDAISAGTDSEQQLKRLMNLFPGFATSLYANPSGFVEITSPNNLIAGLTKAQRNVTDREYFNQAKQYPLGYSGGVFQGRGLGNEAIVALSAPIYRDGEFFGVVEGSLKLGRLEQFIPNLFENTGELVVLDDKQKVVFSSLEQFKILTDFNEDGFNARNMGDKNLFRSNNNEVYHSSKYVNPQSKWQVITFYNRKHLSMAVAKAWLPSILLGAMLIIMVVLFVRQLANLLVQPISGLTNLMQSFNKSKKQTFNTDSSWQEVLQLQQQFEMLATALQHSIENLQASNIKNQDLNKQLSEFNQQLEKQVAEQTNKLKQAVERANLANVAKSQFLANMSHELRTPMNGILGMGEVLLRDSSLTDEQRDLLDTQQKSAQNLLKILNDILDFSKIEANAMQISPRPTNLAPFIENIKSLFSPIVSSDDVQFIVQCSNTLPDCINVDDLRLNQVIINLLSNAYKFTERGFVRLSFDYSGQQLFVSVSDSGIGIAKDQQSLLFSEFTQADVGVARKYGGTGLGLAISQGLIKKMQGEISLNSQPGKGSMLKFYINAPKAEFIKPTAAVQSQSVPNLGSKKLLLVEDNPINRQVIAKMLEPTHVQLTMANDGIEALKVLKGNTFDLILMDCQMPNMDGYECTQTIRANEVNTKAHVPIIAITANAYEDDKQRCLSVGMDDFVSKPVSTQGLYEVIARVINAH</sequence>
<dbReference type="Proteomes" id="UP000238288">
    <property type="component" value="Chromosome PCAR9a"/>
</dbReference>
<dbReference type="GeneID" id="93664110"/>
<reference evidence="16 19" key="1">
    <citation type="submission" date="2015-06" db="EMBL/GenBank/DDBJ databases">
        <title>Genome sequence of Pseudoalteromonas carrageenovora.</title>
        <authorList>
            <person name="Xie B.-B."/>
            <person name="Rong J.-C."/>
            <person name="Qin Q.-L."/>
            <person name="Zhang Y.-Z."/>
        </authorList>
    </citation>
    <scope>NUCLEOTIDE SEQUENCE [LARGE SCALE GENOMIC DNA]</scope>
    <source>
        <strain evidence="16 19">IAM 12662</strain>
    </source>
</reference>
<dbReference type="CDD" id="cd17546">
    <property type="entry name" value="REC_hyHK_CKI1_RcsC-like"/>
    <property type="match status" value="1"/>
</dbReference>
<evidence type="ECO:0000313" key="17">
    <source>
        <dbReference type="EMBL" id="SOU41430.1"/>
    </source>
</evidence>
<dbReference type="EMBL" id="LT965928">
    <property type="protein sequence ID" value="SOU41430.1"/>
    <property type="molecule type" value="Genomic_DNA"/>
</dbReference>